<feature type="compositionally biased region" description="Acidic residues" evidence="1">
    <location>
        <begin position="647"/>
        <end position="669"/>
    </location>
</feature>
<feature type="compositionally biased region" description="Low complexity" evidence="1">
    <location>
        <begin position="774"/>
        <end position="789"/>
    </location>
</feature>
<evidence type="ECO:0000313" key="2">
    <source>
        <dbReference type="EMBL" id="PIA90741.1"/>
    </source>
</evidence>
<comment type="caution">
    <text evidence="2">The sequence shown here is derived from an EMBL/GenBank/DDBJ whole genome shotgun (WGS) entry which is preliminary data.</text>
</comment>
<evidence type="ECO:0008006" key="4">
    <source>
        <dbReference type="Google" id="ProtNLM"/>
    </source>
</evidence>
<dbReference type="Proteomes" id="UP000230605">
    <property type="component" value="Chromosome 9"/>
</dbReference>
<accession>A0A2G5HDX2</accession>
<feature type="region of interest" description="Disordered" evidence="1">
    <location>
        <begin position="1"/>
        <end position="20"/>
    </location>
</feature>
<feature type="compositionally biased region" description="Basic residues" evidence="1">
    <location>
        <begin position="716"/>
        <end position="725"/>
    </location>
</feature>
<feature type="compositionally biased region" description="Polar residues" evidence="1">
    <location>
        <begin position="397"/>
        <end position="413"/>
    </location>
</feature>
<feature type="compositionally biased region" description="Polar residues" evidence="1">
    <location>
        <begin position="726"/>
        <end position="745"/>
    </location>
</feature>
<feature type="compositionally biased region" description="Acidic residues" evidence="1">
    <location>
        <begin position="821"/>
        <end position="837"/>
    </location>
</feature>
<feature type="region of interest" description="Disordered" evidence="1">
    <location>
        <begin position="396"/>
        <end position="512"/>
    </location>
</feature>
<dbReference type="OrthoDB" id="3644198at2759"/>
<feature type="compositionally biased region" description="Polar residues" evidence="1">
    <location>
        <begin position="205"/>
        <end position="215"/>
    </location>
</feature>
<feature type="compositionally biased region" description="Basic and acidic residues" evidence="1">
    <location>
        <begin position="216"/>
        <end position="228"/>
    </location>
</feature>
<proteinExistence type="predicted"/>
<feature type="compositionally biased region" description="Basic residues" evidence="1">
    <location>
        <begin position="259"/>
        <end position="271"/>
    </location>
</feature>
<evidence type="ECO:0000256" key="1">
    <source>
        <dbReference type="SAM" id="MobiDB-lite"/>
    </source>
</evidence>
<feature type="region of interest" description="Disordered" evidence="1">
    <location>
        <begin position="818"/>
        <end position="837"/>
    </location>
</feature>
<feature type="region of interest" description="Disordered" evidence="1">
    <location>
        <begin position="325"/>
        <end position="350"/>
    </location>
</feature>
<dbReference type="EMBL" id="LKMD01000107">
    <property type="protein sequence ID" value="PIA90741.1"/>
    <property type="molecule type" value="Genomic_DNA"/>
</dbReference>
<evidence type="ECO:0000313" key="3">
    <source>
        <dbReference type="Proteomes" id="UP000230605"/>
    </source>
</evidence>
<sequence>MRFTVHIMPPPRRQWPPDAIDDTPPALKTSTSPATASVTPLVALEKLAVPVEPTSTFASLWKESEQRFRSMRKDGMAGMYFSHLQNLEGGKITMTDTIESMYEEGTPASERQLFIYTDYIDRPSAVSGSTGIPFQGHKKRPHADASNAQQATFKRRRMESTHRGAPLKQGDAETAGSSRGAGDEDVLEAGAKSTAHVPDRPRTEIANNTGSSGTVDQEREDATQRRSLDSTQKSPLSPQSPVTKTGSKQTPPQNAFRRLERRQHASGKGRPKSTWSPAEDKILKQGMRGNWNSMRISQALASFGRSDNAVRGRIRLLLAKDPSLRGSTQSRDVTPRWNSSPPLATGSTVIPSSPCEVNAIPAPTSTPNIIAYVQLPDPPVPAEDGPQIAAQIVPESQLVSGQTATPPTSNSSEKSGKLRAPAHRMSNASRLRKSRNHAQSARTSKVSGSGSVDADKPSVIKCTPEQAFKPVDNSSRSLENSECAERSSAIAGLPSHSDGGGLETRDDSRREVSVTHAETLANHVSASQPKADVTIPPRKQGGATQRRKDKARWREALALAKGQRAEAEHIFMMNLNKEAMLEAVSVEDEAEIQRLKAQRRRLERELALQKGVAPPKRRVPPSFSCAQDSRPHLEEEADEVVIREDGWSTDEEENGPEMPDDFEDSDVYDETASVSALDDEFEVVDVDVKGVEGPRIVELTPTPPPSIAVAEEHAKPKSKKNRTKTAKSSARKATQAQAQNTSRPSITPADARLAASKPTMSRKATASRKASIPASDVAARSRASSELSRNPPNTPHWKLTHDQVVAAHLAECKRKEALWLNDDDDGDSDDDSEASSS</sequence>
<dbReference type="AlphaFoldDB" id="A0A2G5HDX2"/>
<feature type="region of interest" description="Disordered" evidence="1">
    <location>
        <begin position="690"/>
        <end position="798"/>
    </location>
</feature>
<feature type="region of interest" description="Disordered" evidence="1">
    <location>
        <begin position="525"/>
        <end position="550"/>
    </location>
</feature>
<feature type="region of interest" description="Disordered" evidence="1">
    <location>
        <begin position="127"/>
        <end position="279"/>
    </location>
</feature>
<reference evidence="2 3" key="1">
    <citation type="submission" date="2015-10" db="EMBL/GenBank/DDBJ databases">
        <title>The cercosporin biosynthetic gene cluster was horizontally transferred to several fungal lineages and shown to be expanded in Cercospora beticola based on microsynteny with recipient genomes.</title>
        <authorList>
            <person name="De Jonge R."/>
            <person name="Ebert M.K."/>
            <person name="Suttle J.C."/>
            <person name="Jurick Ii W.M."/>
            <person name="Secor G.A."/>
            <person name="Thomma B.P."/>
            <person name="Van De Peer Y."/>
            <person name="Bolton M.D."/>
        </authorList>
    </citation>
    <scope>NUCLEOTIDE SEQUENCE [LARGE SCALE GENOMIC DNA]</scope>
    <source>
        <strain evidence="2 3">09-40</strain>
    </source>
</reference>
<feature type="region of interest" description="Disordered" evidence="1">
    <location>
        <begin position="611"/>
        <end position="676"/>
    </location>
</feature>
<gene>
    <name evidence="2" type="ORF">CB0940_11265</name>
</gene>
<feature type="compositionally biased region" description="Polar residues" evidence="1">
    <location>
        <begin position="229"/>
        <end position="253"/>
    </location>
</feature>
<protein>
    <recommendedName>
        <fullName evidence="4">Myb-like domain-containing protein</fullName>
    </recommendedName>
</protein>
<name>A0A2G5HDX2_CERBT</name>
<feature type="compositionally biased region" description="Polar residues" evidence="1">
    <location>
        <begin position="437"/>
        <end position="450"/>
    </location>
</feature>
<feature type="compositionally biased region" description="Basic and acidic residues" evidence="1">
    <location>
        <begin position="629"/>
        <end position="646"/>
    </location>
</feature>
<feature type="compositionally biased region" description="Basic and acidic residues" evidence="1">
    <location>
        <begin position="503"/>
        <end position="512"/>
    </location>
</feature>
<organism evidence="2 3">
    <name type="scientific">Cercospora beticola</name>
    <name type="common">Sugarbeet leaf spot fungus</name>
    <dbReference type="NCBI Taxonomy" id="122368"/>
    <lineage>
        <taxon>Eukaryota</taxon>
        <taxon>Fungi</taxon>
        <taxon>Dikarya</taxon>
        <taxon>Ascomycota</taxon>
        <taxon>Pezizomycotina</taxon>
        <taxon>Dothideomycetes</taxon>
        <taxon>Dothideomycetidae</taxon>
        <taxon>Mycosphaerellales</taxon>
        <taxon>Mycosphaerellaceae</taxon>
        <taxon>Cercospora</taxon>
    </lineage>
</organism>